<dbReference type="InterPro" id="IPR013149">
    <property type="entry name" value="ADH-like_C"/>
</dbReference>
<protein>
    <submittedName>
        <fullName evidence="2">Alcohol dehydrogenase</fullName>
    </submittedName>
</protein>
<dbReference type="InterPro" id="IPR036291">
    <property type="entry name" value="NAD(P)-bd_dom_sf"/>
</dbReference>
<organism evidence="2 3">
    <name type="scientific">Mycolicibacterium mageritense</name>
    <name type="common">Mycobacterium mageritense</name>
    <dbReference type="NCBI Taxonomy" id="53462"/>
    <lineage>
        <taxon>Bacteria</taxon>
        <taxon>Bacillati</taxon>
        <taxon>Actinomycetota</taxon>
        <taxon>Actinomycetes</taxon>
        <taxon>Mycobacteriales</taxon>
        <taxon>Mycobacteriaceae</taxon>
        <taxon>Mycolicibacterium</taxon>
    </lineage>
</organism>
<dbReference type="InterPro" id="IPR013154">
    <property type="entry name" value="ADH-like_N"/>
</dbReference>
<evidence type="ECO:0000313" key="3">
    <source>
        <dbReference type="Proteomes" id="UP000465622"/>
    </source>
</evidence>
<dbReference type="Pfam" id="PF08240">
    <property type="entry name" value="ADH_N"/>
    <property type="match status" value="1"/>
</dbReference>
<name>A0ABM7HLN4_MYCME</name>
<gene>
    <name evidence="2" type="ORF">MMAGJ_06900</name>
</gene>
<accession>A0ABM7HLN4</accession>
<dbReference type="SUPFAM" id="SSF51735">
    <property type="entry name" value="NAD(P)-binding Rossmann-fold domains"/>
    <property type="match status" value="1"/>
</dbReference>
<feature type="domain" description="Enoyl reductase (ER)" evidence="1">
    <location>
        <begin position="89"/>
        <end position="412"/>
    </location>
</feature>
<dbReference type="InterPro" id="IPR052711">
    <property type="entry name" value="Zinc_ADH-like"/>
</dbReference>
<dbReference type="InterPro" id="IPR011032">
    <property type="entry name" value="GroES-like_sf"/>
</dbReference>
<dbReference type="PANTHER" id="PTHR45033">
    <property type="match status" value="1"/>
</dbReference>
<proteinExistence type="predicted"/>
<reference evidence="2 3" key="1">
    <citation type="journal article" date="2019" name="Emerg. Microbes Infect.">
        <title>Comprehensive subspecies identification of 175 nontuberculous mycobacteria species based on 7547 genomic profiles.</title>
        <authorList>
            <person name="Matsumoto Y."/>
            <person name="Kinjo T."/>
            <person name="Motooka D."/>
            <person name="Nabeya D."/>
            <person name="Jung N."/>
            <person name="Uechi K."/>
            <person name="Horii T."/>
            <person name="Iida T."/>
            <person name="Fujita J."/>
            <person name="Nakamura S."/>
        </authorList>
    </citation>
    <scope>NUCLEOTIDE SEQUENCE [LARGE SCALE GENOMIC DNA]</scope>
    <source>
        <strain evidence="2 3">JCM 12375</strain>
    </source>
</reference>
<dbReference type="Gene3D" id="3.90.180.10">
    <property type="entry name" value="Medium-chain alcohol dehydrogenases, catalytic domain"/>
    <property type="match status" value="1"/>
</dbReference>
<dbReference type="Gene3D" id="3.40.50.720">
    <property type="entry name" value="NAD(P)-binding Rossmann-like Domain"/>
    <property type="match status" value="1"/>
</dbReference>
<evidence type="ECO:0000259" key="1">
    <source>
        <dbReference type="SMART" id="SM00829"/>
    </source>
</evidence>
<sequence>MRPVRSMTAMYGTRDPQSRCSGLVTYLLNRAMTRITRGPSVAAIGIGPLCLIQPPLLRECAPRGICARPAGLHGLMADSMRRWEMGGIGRDALRLREVAIPQPRAGEVLIKVAAVALNHRDKLVIETGRGLPLQFPFTPGSDLAGTVVAIGDSVTRFAVDDQVISVFTPDWLDGARPGDARTPSYWTLGGFYPGVLAEYVALPQDWVVRAPRTVSAAEASTLPVAGLTAWFALVERGHVRAGDVVLVEGTGGVALFGVQIARMHGAEVIVSGSADKLDRVTQLGADHVVDRRSVDWADTILAITGDRGVDHVLELVGGAHLGKAAQVVAVGGHIHLIGALDGFEVSTPVMPILMKDITIHGIGTGHRRALTELVSAIDSTGTKPIVGARHPFDDLPAALDHLDRGPFGKIVVDVG</sequence>
<dbReference type="CDD" id="cd08276">
    <property type="entry name" value="MDR7"/>
    <property type="match status" value="1"/>
</dbReference>
<dbReference type="PANTHER" id="PTHR45033:SF2">
    <property type="entry name" value="ZINC-TYPE ALCOHOL DEHYDROGENASE-LIKE PROTEIN C1773.06C"/>
    <property type="match status" value="1"/>
</dbReference>
<dbReference type="SUPFAM" id="SSF50129">
    <property type="entry name" value="GroES-like"/>
    <property type="match status" value="1"/>
</dbReference>
<dbReference type="Proteomes" id="UP000465622">
    <property type="component" value="Chromosome"/>
</dbReference>
<dbReference type="SMART" id="SM00829">
    <property type="entry name" value="PKS_ER"/>
    <property type="match status" value="1"/>
</dbReference>
<dbReference type="Pfam" id="PF00107">
    <property type="entry name" value="ADH_zinc_N"/>
    <property type="match status" value="1"/>
</dbReference>
<dbReference type="EMBL" id="AP022567">
    <property type="protein sequence ID" value="BBX31408.1"/>
    <property type="molecule type" value="Genomic_DNA"/>
</dbReference>
<evidence type="ECO:0000313" key="2">
    <source>
        <dbReference type="EMBL" id="BBX31408.1"/>
    </source>
</evidence>
<dbReference type="InterPro" id="IPR020843">
    <property type="entry name" value="ER"/>
</dbReference>
<keyword evidence="3" id="KW-1185">Reference proteome</keyword>